<feature type="compositionally biased region" description="Low complexity" evidence="1">
    <location>
        <begin position="10"/>
        <end position="37"/>
    </location>
</feature>
<proteinExistence type="predicted"/>
<keyword evidence="3" id="KW-1185">Reference proteome</keyword>
<accession>A0ABN2X0L4</accession>
<protein>
    <submittedName>
        <fullName evidence="2">Uncharacterized protein</fullName>
    </submittedName>
</protein>
<organism evidence="2 3">
    <name type="scientific">Kitasatospora saccharophila</name>
    <dbReference type="NCBI Taxonomy" id="407973"/>
    <lineage>
        <taxon>Bacteria</taxon>
        <taxon>Bacillati</taxon>
        <taxon>Actinomycetota</taxon>
        <taxon>Actinomycetes</taxon>
        <taxon>Kitasatosporales</taxon>
        <taxon>Streptomycetaceae</taxon>
        <taxon>Kitasatospora</taxon>
    </lineage>
</organism>
<dbReference type="Proteomes" id="UP001500897">
    <property type="component" value="Unassembled WGS sequence"/>
</dbReference>
<dbReference type="EMBL" id="BAAANS010000023">
    <property type="protein sequence ID" value="GAA2102351.1"/>
    <property type="molecule type" value="Genomic_DNA"/>
</dbReference>
<feature type="region of interest" description="Disordered" evidence="1">
    <location>
        <begin position="1"/>
        <end position="63"/>
    </location>
</feature>
<sequence length="63" mass="5808">MPNPCPSGPPRTSGPAGSGTTPAPGTKPAATTGAATALILIRPVPAGPGAGPDPVDPEAGPVS</sequence>
<evidence type="ECO:0000256" key="1">
    <source>
        <dbReference type="SAM" id="MobiDB-lite"/>
    </source>
</evidence>
<comment type="caution">
    <text evidence="2">The sequence shown here is derived from an EMBL/GenBank/DDBJ whole genome shotgun (WGS) entry which is preliminary data.</text>
</comment>
<evidence type="ECO:0000313" key="2">
    <source>
        <dbReference type="EMBL" id="GAA2102351.1"/>
    </source>
</evidence>
<name>A0ABN2X0L4_9ACTN</name>
<reference evidence="2 3" key="1">
    <citation type="journal article" date="2019" name="Int. J. Syst. Evol. Microbiol.">
        <title>The Global Catalogue of Microorganisms (GCM) 10K type strain sequencing project: providing services to taxonomists for standard genome sequencing and annotation.</title>
        <authorList>
            <consortium name="The Broad Institute Genomics Platform"/>
            <consortium name="The Broad Institute Genome Sequencing Center for Infectious Disease"/>
            <person name="Wu L."/>
            <person name="Ma J."/>
        </authorList>
    </citation>
    <scope>NUCLEOTIDE SEQUENCE [LARGE SCALE GENOMIC DNA]</scope>
    <source>
        <strain evidence="2 3">JCM 14559</strain>
    </source>
</reference>
<dbReference type="RefSeq" id="WP_344553336.1">
    <property type="nucleotide sequence ID" value="NZ_BAAANS010000023.1"/>
</dbReference>
<evidence type="ECO:0000313" key="3">
    <source>
        <dbReference type="Proteomes" id="UP001500897"/>
    </source>
</evidence>
<gene>
    <name evidence="2" type="ORF">GCM10009759_36850</name>
</gene>